<comment type="caution">
    <text evidence="2">The sequence shown here is derived from an EMBL/GenBank/DDBJ whole genome shotgun (WGS) entry which is preliminary data.</text>
</comment>
<dbReference type="Proteomes" id="UP001218188">
    <property type="component" value="Unassembled WGS sequence"/>
</dbReference>
<feature type="compositionally biased region" description="Basic and acidic residues" evidence="1">
    <location>
        <begin position="493"/>
        <end position="512"/>
    </location>
</feature>
<reference evidence="2" key="1">
    <citation type="submission" date="2023-03" db="EMBL/GenBank/DDBJ databases">
        <title>Massive genome expansion in bonnet fungi (Mycena s.s.) driven by repeated elements and novel gene families across ecological guilds.</title>
        <authorList>
            <consortium name="Lawrence Berkeley National Laboratory"/>
            <person name="Harder C.B."/>
            <person name="Miyauchi S."/>
            <person name="Viragh M."/>
            <person name="Kuo A."/>
            <person name="Thoen E."/>
            <person name="Andreopoulos B."/>
            <person name="Lu D."/>
            <person name="Skrede I."/>
            <person name="Drula E."/>
            <person name="Henrissat B."/>
            <person name="Morin E."/>
            <person name="Kohler A."/>
            <person name="Barry K."/>
            <person name="LaButti K."/>
            <person name="Morin E."/>
            <person name="Salamov A."/>
            <person name="Lipzen A."/>
            <person name="Mereny Z."/>
            <person name="Hegedus B."/>
            <person name="Baldrian P."/>
            <person name="Stursova M."/>
            <person name="Weitz H."/>
            <person name="Taylor A."/>
            <person name="Grigoriev I.V."/>
            <person name="Nagy L.G."/>
            <person name="Martin F."/>
            <person name="Kauserud H."/>
        </authorList>
    </citation>
    <scope>NUCLEOTIDE SEQUENCE</scope>
    <source>
        <strain evidence="2">CBHHK200</strain>
    </source>
</reference>
<gene>
    <name evidence="2" type="ORF">C8F04DRAFT_1247536</name>
</gene>
<accession>A0AAD6XD26</accession>
<feature type="region of interest" description="Disordered" evidence="1">
    <location>
        <begin position="430"/>
        <end position="589"/>
    </location>
</feature>
<feature type="compositionally biased region" description="Low complexity" evidence="1">
    <location>
        <begin position="545"/>
        <end position="555"/>
    </location>
</feature>
<evidence type="ECO:0000313" key="3">
    <source>
        <dbReference type="Proteomes" id="UP001218188"/>
    </source>
</evidence>
<dbReference type="AlphaFoldDB" id="A0AAD6XD26"/>
<feature type="compositionally biased region" description="Polar residues" evidence="1">
    <location>
        <begin position="579"/>
        <end position="588"/>
    </location>
</feature>
<feature type="region of interest" description="Disordered" evidence="1">
    <location>
        <begin position="721"/>
        <end position="745"/>
    </location>
</feature>
<feature type="compositionally biased region" description="Basic and acidic residues" evidence="1">
    <location>
        <begin position="473"/>
        <end position="482"/>
    </location>
</feature>
<feature type="compositionally biased region" description="Low complexity" evidence="1">
    <location>
        <begin position="514"/>
        <end position="525"/>
    </location>
</feature>
<sequence length="745" mass="84046">MNELNPATIELQSFVQRTNVESMRPEIYEYDRFARSLGLEFSPTERPERLGSAPERSSLDHSRSSLRWQLGISENEELPAHRGLPMGEEQILPSTGAPAIRLPPPGRDESYVPPPIAPPAKSKGNWEVYAEEVAEEGEPGYDNVDSVMILRGKNKKNKADLEEEQELWWDREKKRKLIFSDLPPPPEGATEDDEFGRPVPAWNFGIRGNKWIKVKESVWMYRREKPDPQRVGETYQPPPPPLAIDSPLPPARDEDVEMPAFDGNTNAALEKDEDTVSLGPGSDEEGALRREDSSPPVQSDVIMGNTEAHDPIVLDQASEGPVTAPALEIPDVVMSEPPRAEQERVSRYLRILGLPLGWSATRFEDWMGKDAFGKVLTLRRIVVRGIAVDFVLALRDEETAAQIKLLAANDPRVRRGARFLERTEFDQTIVGSAEQLRLPPPRPAPSQETRTREEQRGRNQVRPVPRGPMAGRYENRSPERRERGVKRHRSRSGSRERDFRPRWTSPRRERSPARRPTSPPRALRTYGLLPPLAPEPMVGKIAQPSRSTASASSSTFPPNVSFRPPDSARTTDREVGYPSRSTARTQNLAPPRALPRAITRNAPKPNLPAAPPPPALYRAPIQQADAEPSLLRRISEAPMTESSSLLMRMGDSASMEEKSLLQRTGVRLEERISTVTKTPRRRKHDRTKHRINKLVDVELELATSLTEPFPWTDEEIDFFIDHEEGPPLPDDEYLPHGDFYDTDEE</sequence>
<name>A0AAD6XD26_9AGAR</name>
<dbReference type="EMBL" id="JARJCM010000001">
    <property type="protein sequence ID" value="KAJ7047933.1"/>
    <property type="molecule type" value="Genomic_DNA"/>
</dbReference>
<evidence type="ECO:0000313" key="2">
    <source>
        <dbReference type="EMBL" id="KAJ7047933.1"/>
    </source>
</evidence>
<feature type="region of interest" description="Disordered" evidence="1">
    <location>
        <begin position="228"/>
        <end position="299"/>
    </location>
</feature>
<feature type="region of interest" description="Disordered" evidence="1">
    <location>
        <begin position="40"/>
        <end position="64"/>
    </location>
</feature>
<proteinExistence type="predicted"/>
<feature type="region of interest" description="Disordered" evidence="1">
    <location>
        <begin position="87"/>
        <end position="111"/>
    </location>
</feature>
<evidence type="ECO:0000256" key="1">
    <source>
        <dbReference type="SAM" id="MobiDB-lite"/>
    </source>
</evidence>
<feature type="compositionally biased region" description="Basic residues" evidence="1">
    <location>
        <begin position="483"/>
        <end position="492"/>
    </location>
</feature>
<keyword evidence="3" id="KW-1185">Reference proteome</keyword>
<protein>
    <submittedName>
        <fullName evidence="2">Uncharacterized protein</fullName>
    </submittedName>
</protein>
<organism evidence="2 3">
    <name type="scientific">Mycena alexandri</name>
    <dbReference type="NCBI Taxonomy" id="1745969"/>
    <lineage>
        <taxon>Eukaryota</taxon>
        <taxon>Fungi</taxon>
        <taxon>Dikarya</taxon>
        <taxon>Basidiomycota</taxon>
        <taxon>Agaricomycotina</taxon>
        <taxon>Agaricomycetes</taxon>
        <taxon>Agaricomycetidae</taxon>
        <taxon>Agaricales</taxon>
        <taxon>Marasmiineae</taxon>
        <taxon>Mycenaceae</taxon>
        <taxon>Mycena</taxon>
    </lineage>
</organism>
<feature type="compositionally biased region" description="Pro residues" evidence="1">
    <location>
        <begin position="236"/>
        <end position="250"/>
    </location>
</feature>